<dbReference type="RefSeq" id="WP_139081753.1">
    <property type="nucleotide sequence ID" value="NZ_VDFV01000013.1"/>
</dbReference>
<dbReference type="Gene3D" id="3.30.460.40">
    <property type="match status" value="1"/>
</dbReference>
<comment type="caution">
    <text evidence="1">The sequence shown here is derived from an EMBL/GenBank/DDBJ whole genome shotgun (WGS) entry which is preliminary data.</text>
</comment>
<gene>
    <name evidence="1" type="ORF">FHG71_11115</name>
</gene>
<sequence>MIADTDEFVDSFLAKALSGPVLWPSQIKADLVVRRALYHGIAGCLASRLGNWPTEAADPLRRAAMAQAMWEMRHQIVLSSLLQAMAAAGIRVLVLKGSALAYDLYDSPAARSRGDSDILIEPKDLPAARAVLSDQGFSHFYDDPTADENVRLQEAWTHRTADGLMHEVDLHWQTLNAPALADLFPFTEIWTRARALPRLAPVAYGLARDSALLFACAHRAQHIVNPYFVDGSIYYGGDRLIWLYDIDLLSRALDETEWAAFEVAVRQSDLAEVALHGLQMAADRLGTPLPCDVISRLERMNLKTKSSRYLLSSRQTGRAWRDLRAIQGSKAKAAFLAGRAFPSEAFIRAKYPDMADRPLLLLHLRRILNFVKPRPRGVGQ</sequence>
<keyword evidence="1" id="KW-0808">Transferase</keyword>
<evidence type="ECO:0000313" key="1">
    <source>
        <dbReference type="EMBL" id="TNC71490.1"/>
    </source>
</evidence>
<dbReference type="AlphaFoldDB" id="A0A5C4NC91"/>
<evidence type="ECO:0000313" key="2">
    <source>
        <dbReference type="Proteomes" id="UP000305709"/>
    </source>
</evidence>
<dbReference type="Proteomes" id="UP000305709">
    <property type="component" value="Unassembled WGS sequence"/>
</dbReference>
<reference evidence="1 2" key="1">
    <citation type="submission" date="2019-06" db="EMBL/GenBank/DDBJ databases">
        <authorList>
            <person name="Jiang L."/>
        </authorList>
    </citation>
    <scope>NUCLEOTIDE SEQUENCE [LARGE SCALE GENOMIC DNA]</scope>
    <source>
        <strain evidence="1 2">YIM 48858</strain>
    </source>
</reference>
<accession>A0A5C4NC91</accession>
<dbReference type="Pfam" id="PF14907">
    <property type="entry name" value="NTP_transf_5"/>
    <property type="match status" value="1"/>
</dbReference>
<dbReference type="InterPro" id="IPR039498">
    <property type="entry name" value="NTP_transf_5"/>
</dbReference>
<proteinExistence type="predicted"/>
<keyword evidence="2" id="KW-1185">Reference proteome</keyword>
<protein>
    <submittedName>
        <fullName evidence="1">Nucleotidyltransferase family protein</fullName>
    </submittedName>
</protein>
<name>A0A5C4NC91_9RHOB</name>
<dbReference type="EMBL" id="VDFV01000013">
    <property type="protein sequence ID" value="TNC71490.1"/>
    <property type="molecule type" value="Genomic_DNA"/>
</dbReference>
<organism evidence="1 2">
    <name type="scientific">Rubellimicrobium roseum</name>
    <dbReference type="NCBI Taxonomy" id="687525"/>
    <lineage>
        <taxon>Bacteria</taxon>
        <taxon>Pseudomonadati</taxon>
        <taxon>Pseudomonadota</taxon>
        <taxon>Alphaproteobacteria</taxon>
        <taxon>Rhodobacterales</taxon>
        <taxon>Roseobacteraceae</taxon>
        <taxon>Rubellimicrobium</taxon>
    </lineage>
</organism>
<dbReference type="OrthoDB" id="184671at2"/>
<dbReference type="GO" id="GO:0016740">
    <property type="term" value="F:transferase activity"/>
    <property type="evidence" value="ECO:0007669"/>
    <property type="project" value="UniProtKB-KW"/>
</dbReference>